<sequence length="293" mass="31667">MQETITAGVDGTPESSAAVLWAAREAQVRRARLRLLHAWVLLAPEPAGPPGEESDQNYWPHRMMDEVTDTVRARYPDLPLERELVPEDPLEALADAAGRSDLLVLGTRDLGPVSRYVLGEVGLQLIARTTTPTVLVRTRQEAAVAGRGGDVVVGVGLHEPHEPQLAFAFDCALRHGVTLRAVHGRHLPSFAYNRGGGVEPYAAEEAAAVARKDLARALSPWREKYPDVVVDARVELESPAPALLHDTADAGLLVVGRRHRRLRPAPRIGHIVQAVVHHAACPVAVVPYEGKGG</sequence>
<proteinExistence type="inferred from homology"/>
<dbReference type="PANTHER" id="PTHR46268:SF6">
    <property type="entry name" value="UNIVERSAL STRESS PROTEIN UP12"/>
    <property type="match status" value="1"/>
</dbReference>
<dbReference type="EMBL" id="JAERRI010000005">
    <property type="protein sequence ID" value="MBL1089867.1"/>
    <property type="molecule type" value="Genomic_DNA"/>
</dbReference>
<protein>
    <submittedName>
        <fullName evidence="3">Universal stress protein</fullName>
    </submittedName>
</protein>
<comment type="similarity">
    <text evidence="1">Belongs to the universal stress protein A family.</text>
</comment>
<feature type="domain" description="UspA" evidence="2">
    <location>
        <begin position="151"/>
        <end position="287"/>
    </location>
</feature>
<dbReference type="Gene3D" id="3.40.50.620">
    <property type="entry name" value="HUPs"/>
    <property type="match status" value="2"/>
</dbReference>
<dbReference type="InterPro" id="IPR014729">
    <property type="entry name" value="Rossmann-like_a/b/a_fold"/>
</dbReference>
<dbReference type="InterPro" id="IPR006016">
    <property type="entry name" value="UspA"/>
</dbReference>
<organism evidence="3 4">
    <name type="scientific">Streptomyces siderophoricus</name>
    <dbReference type="NCBI Taxonomy" id="2802281"/>
    <lineage>
        <taxon>Bacteria</taxon>
        <taxon>Bacillati</taxon>
        <taxon>Actinomycetota</taxon>
        <taxon>Actinomycetes</taxon>
        <taxon>Kitasatosporales</taxon>
        <taxon>Streptomycetaceae</taxon>
        <taxon>Streptomyces</taxon>
    </lineage>
</organism>
<evidence type="ECO:0000259" key="2">
    <source>
        <dbReference type="Pfam" id="PF00582"/>
    </source>
</evidence>
<dbReference type="Pfam" id="PF00582">
    <property type="entry name" value="Usp"/>
    <property type="match status" value="2"/>
</dbReference>
<reference evidence="3 4" key="1">
    <citation type="submission" date="2021-01" db="EMBL/GenBank/DDBJ databases">
        <title>WGS of actinomycetes isolated from Thailand.</title>
        <authorList>
            <person name="Thawai C."/>
        </authorList>
    </citation>
    <scope>NUCLEOTIDE SEQUENCE [LARGE SCALE GENOMIC DNA]</scope>
    <source>
        <strain evidence="3 4">CH9-7</strain>
    </source>
</reference>
<dbReference type="InterPro" id="IPR006015">
    <property type="entry name" value="Universal_stress_UspA"/>
</dbReference>
<dbReference type="PANTHER" id="PTHR46268">
    <property type="entry name" value="STRESS RESPONSE PROTEIN NHAX"/>
    <property type="match status" value="1"/>
</dbReference>
<dbReference type="Proteomes" id="UP000629371">
    <property type="component" value="Unassembled WGS sequence"/>
</dbReference>
<comment type="caution">
    <text evidence="3">The sequence shown here is derived from an EMBL/GenBank/DDBJ whole genome shotgun (WGS) entry which is preliminary data.</text>
</comment>
<gene>
    <name evidence="3" type="ORF">JK360_10720</name>
</gene>
<name>A0ABS1MQ11_9ACTN</name>
<feature type="domain" description="UspA" evidence="2">
    <location>
        <begin position="3"/>
        <end position="137"/>
    </location>
</feature>
<evidence type="ECO:0000313" key="4">
    <source>
        <dbReference type="Proteomes" id="UP000629371"/>
    </source>
</evidence>
<evidence type="ECO:0000313" key="3">
    <source>
        <dbReference type="EMBL" id="MBL1089867.1"/>
    </source>
</evidence>
<keyword evidence="4" id="KW-1185">Reference proteome</keyword>
<dbReference type="SUPFAM" id="SSF52402">
    <property type="entry name" value="Adenine nucleotide alpha hydrolases-like"/>
    <property type="match status" value="2"/>
</dbReference>
<dbReference type="PRINTS" id="PR01438">
    <property type="entry name" value="UNVRSLSTRESS"/>
</dbReference>
<evidence type="ECO:0000256" key="1">
    <source>
        <dbReference type="ARBA" id="ARBA00008791"/>
    </source>
</evidence>
<dbReference type="RefSeq" id="WP_201802716.1">
    <property type="nucleotide sequence ID" value="NZ_JAERRI010000005.1"/>
</dbReference>
<accession>A0ABS1MQ11</accession>